<evidence type="ECO:0000256" key="1">
    <source>
        <dbReference type="SAM" id="MobiDB-lite"/>
    </source>
</evidence>
<reference evidence="3" key="1">
    <citation type="journal article" date="2023" name="Mol. Phylogenet. Evol.">
        <title>Genome-scale phylogeny and comparative genomics of the fungal order Sordariales.</title>
        <authorList>
            <person name="Hensen N."/>
            <person name="Bonometti L."/>
            <person name="Westerberg I."/>
            <person name="Brannstrom I.O."/>
            <person name="Guillou S."/>
            <person name="Cros-Aarteil S."/>
            <person name="Calhoun S."/>
            <person name="Haridas S."/>
            <person name="Kuo A."/>
            <person name="Mondo S."/>
            <person name="Pangilinan J."/>
            <person name="Riley R."/>
            <person name="LaButti K."/>
            <person name="Andreopoulos B."/>
            <person name="Lipzen A."/>
            <person name="Chen C."/>
            <person name="Yan M."/>
            <person name="Daum C."/>
            <person name="Ng V."/>
            <person name="Clum A."/>
            <person name="Steindorff A."/>
            <person name="Ohm R.A."/>
            <person name="Martin F."/>
            <person name="Silar P."/>
            <person name="Natvig D.O."/>
            <person name="Lalanne C."/>
            <person name="Gautier V."/>
            <person name="Ament-Velasquez S.L."/>
            <person name="Kruys A."/>
            <person name="Hutchinson M.I."/>
            <person name="Powell A.J."/>
            <person name="Barry K."/>
            <person name="Miller A.N."/>
            <person name="Grigoriev I.V."/>
            <person name="Debuchy R."/>
            <person name="Gladieux P."/>
            <person name="Hiltunen Thoren M."/>
            <person name="Johannesson H."/>
        </authorList>
    </citation>
    <scope>NUCLEOTIDE SEQUENCE</scope>
    <source>
        <strain evidence="3">CBS 538.74</strain>
    </source>
</reference>
<proteinExistence type="predicted"/>
<gene>
    <name evidence="3" type="ORF">C8A00DRAFT_36127</name>
</gene>
<dbReference type="AlphaFoldDB" id="A0AAN6VH95"/>
<accession>A0AAN6VH95</accession>
<protein>
    <submittedName>
        <fullName evidence="3">Uncharacterized protein</fullName>
    </submittedName>
</protein>
<feature type="compositionally biased region" description="Low complexity" evidence="1">
    <location>
        <begin position="77"/>
        <end position="89"/>
    </location>
</feature>
<evidence type="ECO:0000313" key="3">
    <source>
        <dbReference type="EMBL" id="KAK4151227.1"/>
    </source>
</evidence>
<name>A0AAN6VH95_9PEZI</name>
<reference evidence="3" key="2">
    <citation type="submission" date="2023-05" db="EMBL/GenBank/DDBJ databases">
        <authorList>
            <consortium name="Lawrence Berkeley National Laboratory"/>
            <person name="Steindorff A."/>
            <person name="Hensen N."/>
            <person name="Bonometti L."/>
            <person name="Westerberg I."/>
            <person name="Brannstrom I.O."/>
            <person name="Guillou S."/>
            <person name="Cros-Aarteil S."/>
            <person name="Calhoun S."/>
            <person name="Haridas S."/>
            <person name="Kuo A."/>
            <person name="Mondo S."/>
            <person name="Pangilinan J."/>
            <person name="Riley R."/>
            <person name="Labutti K."/>
            <person name="Andreopoulos B."/>
            <person name="Lipzen A."/>
            <person name="Chen C."/>
            <person name="Yanf M."/>
            <person name="Daum C."/>
            <person name="Ng V."/>
            <person name="Clum A."/>
            <person name="Ohm R."/>
            <person name="Martin F."/>
            <person name="Silar P."/>
            <person name="Natvig D."/>
            <person name="Lalanne C."/>
            <person name="Gautier V."/>
            <person name="Ament-Velasquez S.L."/>
            <person name="Kruys A."/>
            <person name="Hutchinson M.I."/>
            <person name="Powell A.J."/>
            <person name="Barry K."/>
            <person name="Miller A.N."/>
            <person name="Grigoriev I.V."/>
            <person name="Debuchy R."/>
            <person name="Gladieux P."/>
            <person name="Thoren M.H."/>
            <person name="Johannesson H."/>
        </authorList>
    </citation>
    <scope>NUCLEOTIDE SEQUENCE</scope>
    <source>
        <strain evidence="3">CBS 538.74</strain>
    </source>
</reference>
<feature type="signal peptide" evidence="2">
    <location>
        <begin position="1"/>
        <end position="23"/>
    </location>
</feature>
<evidence type="ECO:0000313" key="4">
    <source>
        <dbReference type="Proteomes" id="UP001302745"/>
    </source>
</evidence>
<dbReference type="EMBL" id="MU857026">
    <property type="protein sequence ID" value="KAK4151227.1"/>
    <property type="molecule type" value="Genomic_DNA"/>
</dbReference>
<keyword evidence="2" id="KW-0732">Signal</keyword>
<feature type="chain" id="PRO_5042823289" evidence="2">
    <location>
        <begin position="24"/>
        <end position="121"/>
    </location>
</feature>
<evidence type="ECO:0000256" key="2">
    <source>
        <dbReference type="SAM" id="SignalP"/>
    </source>
</evidence>
<feature type="region of interest" description="Disordered" evidence="1">
    <location>
        <begin position="62"/>
        <end position="89"/>
    </location>
</feature>
<sequence>MAIAEALPFLALALSALYGTALAENSGQEQRPSWKEANCPFACVSNGCICCSDDVSYAMPGESCPEGTHPLPPAWPGSSGASGSGSVDHTSSVLVSTVKTSCTAVSVSATNEALASEARGF</sequence>
<dbReference type="Proteomes" id="UP001302745">
    <property type="component" value="Unassembled WGS sequence"/>
</dbReference>
<comment type="caution">
    <text evidence="3">The sequence shown here is derived from an EMBL/GenBank/DDBJ whole genome shotgun (WGS) entry which is preliminary data.</text>
</comment>
<organism evidence="3 4">
    <name type="scientific">Chaetomidium leptoderma</name>
    <dbReference type="NCBI Taxonomy" id="669021"/>
    <lineage>
        <taxon>Eukaryota</taxon>
        <taxon>Fungi</taxon>
        <taxon>Dikarya</taxon>
        <taxon>Ascomycota</taxon>
        <taxon>Pezizomycotina</taxon>
        <taxon>Sordariomycetes</taxon>
        <taxon>Sordariomycetidae</taxon>
        <taxon>Sordariales</taxon>
        <taxon>Chaetomiaceae</taxon>
        <taxon>Chaetomidium</taxon>
    </lineage>
</organism>
<keyword evidence="4" id="KW-1185">Reference proteome</keyword>